<comment type="catalytic activity">
    <reaction evidence="6">
        <text>3-hydroxy-L-kynurenine + H2O = 3-hydroxyanthranilate + L-alanine + H(+)</text>
        <dbReference type="Rhea" id="RHEA:25143"/>
        <dbReference type="ChEBI" id="CHEBI:15377"/>
        <dbReference type="ChEBI" id="CHEBI:15378"/>
        <dbReference type="ChEBI" id="CHEBI:36559"/>
        <dbReference type="ChEBI" id="CHEBI:57972"/>
        <dbReference type="ChEBI" id="CHEBI:58125"/>
        <dbReference type="EC" id="3.7.1.3"/>
    </reaction>
</comment>
<feature type="binding site" evidence="4">
    <location>
        <position position="105"/>
    </location>
    <ligand>
        <name>pyridoxal 5'-phosphate</name>
        <dbReference type="ChEBI" id="CHEBI:597326"/>
    </ligand>
</feature>
<dbReference type="GO" id="GO:0043420">
    <property type="term" value="P:anthranilate metabolic process"/>
    <property type="evidence" value="ECO:0007669"/>
    <property type="project" value="TreeGrafter"/>
</dbReference>
<dbReference type="InterPro" id="IPR015424">
    <property type="entry name" value="PyrdxlP-dep_Trfase"/>
</dbReference>
<evidence type="ECO:0000256" key="3">
    <source>
        <dbReference type="ARBA" id="ARBA00022898"/>
    </source>
</evidence>
<feature type="modified residue" description="N6-(pyridoxal phosphate)lysine" evidence="4">
    <location>
        <position position="244"/>
    </location>
</feature>
<keyword evidence="8" id="KW-1185">Reference proteome</keyword>
<dbReference type="Gene3D" id="3.40.640.10">
    <property type="entry name" value="Type I PLP-dependent aspartate aminotransferase-like (Major domain)"/>
    <property type="match status" value="1"/>
</dbReference>
<dbReference type="Pfam" id="PF22580">
    <property type="entry name" value="KYNU_C"/>
    <property type="match status" value="1"/>
</dbReference>
<accession>A0AAP2DRQ5</accession>
<dbReference type="GO" id="GO:0019805">
    <property type="term" value="P:quinolinate biosynthetic process"/>
    <property type="evidence" value="ECO:0007669"/>
    <property type="project" value="UniProtKB-UniRule"/>
</dbReference>
<evidence type="ECO:0000256" key="5">
    <source>
        <dbReference type="NCBIfam" id="TIGR01814"/>
    </source>
</evidence>
<dbReference type="GO" id="GO:0030170">
    <property type="term" value="F:pyridoxal phosphate binding"/>
    <property type="evidence" value="ECO:0007669"/>
    <property type="project" value="UniProtKB-UniRule"/>
</dbReference>
<organism evidence="7 8">
    <name type="scientific">Chryseosolibacter histidini</name>
    <dbReference type="NCBI Taxonomy" id="2782349"/>
    <lineage>
        <taxon>Bacteria</taxon>
        <taxon>Pseudomonadati</taxon>
        <taxon>Bacteroidota</taxon>
        <taxon>Cytophagia</taxon>
        <taxon>Cytophagales</taxon>
        <taxon>Chryseotaleaceae</taxon>
        <taxon>Chryseosolibacter</taxon>
    </lineage>
</organism>
<comment type="function">
    <text evidence="4 6">Catalyzes the cleavage of L-kynurenine (L-Kyn) and L-3-hydroxykynurenine (L-3OHKyn) into anthranilic acid (AA) and 3-hydroxyanthranilic acid (3-OHAA), respectively.</text>
</comment>
<gene>
    <name evidence="4 7" type="primary">kynU</name>
    <name evidence="7" type="ORF">KK083_30540</name>
</gene>
<sequence>MKFENSSSFARKLDQQDPLRSFRSRFLLPRVNGKTALYFTGNSLGLQPKTTKNFVNEELEDWAKLGVEGHVHARRPWLYYHKFTKKALARLTGAKPSEVVAMNQLTVNLHLMLVSFYNPTKERFKILTEHGAFSSDQYAFETQLKFHGHDPEQALIELKPRPGETVLRTEDILEAITTHGPQLALVIFGGVQYYTGQFFDLKKITEAAHRAGAMAGFDLAHAIGNVPLNLHKDDVDFAVWCSYKYLNAGPGAIAGAFVHECHAKNAALPRFAGWWGHNEAERFQMKKGFQPIAGADGWQVSNVPILQSAALLASLEIFEEASIKNLRAKSELLTGYLEFILREIDPARQHFELLTPVNPKERGCQLSVFMKQNGKKIFRKLTAAGVIADWREPDVIRVAPVPLYNTFEDVWRLGDILRQIVV</sequence>
<dbReference type="FunFam" id="3.40.640.10:FF:000031">
    <property type="entry name" value="Kynureninase"/>
    <property type="match status" value="1"/>
</dbReference>
<dbReference type="InterPro" id="IPR015421">
    <property type="entry name" value="PyrdxlP-dep_Trfase_major"/>
</dbReference>
<feature type="binding site" evidence="4">
    <location>
        <position position="302"/>
    </location>
    <ligand>
        <name>pyridoxal 5'-phosphate</name>
        <dbReference type="ChEBI" id="CHEBI:597326"/>
    </ligand>
</feature>
<comment type="cofactor">
    <cofactor evidence="4 6">
        <name>pyridoxal 5'-phosphate</name>
        <dbReference type="ChEBI" id="CHEBI:597326"/>
    </cofactor>
</comment>
<dbReference type="GO" id="GO:0019441">
    <property type="term" value="P:L-tryptophan catabolic process to kynurenine"/>
    <property type="evidence" value="ECO:0007669"/>
    <property type="project" value="TreeGrafter"/>
</dbReference>
<dbReference type="Proteomes" id="UP001319200">
    <property type="component" value="Unassembled WGS sequence"/>
</dbReference>
<dbReference type="GO" id="GO:0005737">
    <property type="term" value="C:cytoplasm"/>
    <property type="evidence" value="ECO:0007669"/>
    <property type="project" value="UniProtKB-UniRule"/>
</dbReference>
<reference evidence="7 8" key="1">
    <citation type="submission" date="2021-05" db="EMBL/GenBank/DDBJ databases">
        <title>A Polyphasic approach of four new species of the genus Ohtaekwangia: Ohtaekwangia histidinii sp. nov., Ohtaekwangia cretensis sp. nov., Ohtaekwangia indiensis sp. nov., Ohtaekwangia reichenbachii sp. nov. from diverse environment.</title>
        <authorList>
            <person name="Octaviana S."/>
        </authorList>
    </citation>
    <scope>NUCLEOTIDE SEQUENCE [LARGE SCALE GENOMIC DNA]</scope>
    <source>
        <strain evidence="7 8">PWU4</strain>
    </source>
</reference>
<comment type="catalytic activity">
    <reaction evidence="4 6">
        <text>L-kynurenine + H2O = anthranilate + L-alanine + H(+)</text>
        <dbReference type="Rhea" id="RHEA:16813"/>
        <dbReference type="ChEBI" id="CHEBI:15377"/>
        <dbReference type="ChEBI" id="CHEBI:15378"/>
        <dbReference type="ChEBI" id="CHEBI:16567"/>
        <dbReference type="ChEBI" id="CHEBI:57959"/>
        <dbReference type="ChEBI" id="CHEBI:57972"/>
        <dbReference type="EC" id="3.7.1.3"/>
    </reaction>
</comment>
<protein>
    <recommendedName>
        <fullName evidence="4 5">Kynureninase</fullName>
        <ecNumber evidence="4 5">3.7.1.3</ecNumber>
    </recommendedName>
    <alternativeName>
        <fullName evidence="4">L-kynurenine hydrolase</fullName>
    </alternativeName>
</protein>
<feature type="binding site" evidence="4">
    <location>
        <position position="274"/>
    </location>
    <ligand>
        <name>pyridoxal 5'-phosphate</name>
        <dbReference type="ChEBI" id="CHEBI:597326"/>
    </ligand>
</feature>
<keyword evidence="2 4" id="KW-0378">Hydrolase</keyword>
<comment type="pathway">
    <text evidence="4 6">Cofactor biosynthesis; NAD(+) biosynthesis; quinolinate from L-kynurenine: step 2/3.</text>
</comment>
<keyword evidence="3 4" id="KW-0663">Pyridoxal phosphate</keyword>
<dbReference type="GO" id="GO:0009435">
    <property type="term" value="P:NAD+ biosynthetic process"/>
    <property type="evidence" value="ECO:0007669"/>
    <property type="project" value="UniProtKB-UniRule"/>
</dbReference>
<feature type="binding site" evidence="4">
    <location>
        <position position="221"/>
    </location>
    <ligand>
        <name>pyridoxal 5'-phosphate</name>
        <dbReference type="ChEBI" id="CHEBI:597326"/>
    </ligand>
</feature>
<dbReference type="HAMAP" id="MF_01970">
    <property type="entry name" value="Kynureninase"/>
    <property type="match status" value="1"/>
</dbReference>
<dbReference type="Gene3D" id="3.90.1150.10">
    <property type="entry name" value="Aspartate Aminotransferase, domain 1"/>
    <property type="match status" value="1"/>
</dbReference>
<comment type="subunit">
    <text evidence="4 6">Homodimer.</text>
</comment>
<feature type="binding site" evidence="4">
    <location>
        <position position="243"/>
    </location>
    <ligand>
        <name>pyridoxal 5'-phosphate</name>
        <dbReference type="ChEBI" id="CHEBI:597326"/>
    </ligand>
</feature>
<dbReference type="GO" id="GO:0030429">
    <property type="term" value="F:kynureninase activity"/>
    <property type="evidence" value="ECO:0007669"/>
    <property type="project" value="UniProtKB-UniRule"/>
</dbReference>
<name>A0AAP2DRQ5_9BACT</name>
<comment type="caution">
    <text evidence="7">The sequence shown here is derived from an EMBL/GenBank/DDBJ whole genome shotgun (WGS) entry which is preliminary data.</text>
</comment>
<evidence type="ECO:0000256" key="4">
    <source>
        <dbReference type="HAMAP-Rule" id="MF_01970"/>
    </source>
</evidence>
<dbReference type="GO" id="GO:0097053">
    <property type="term" value="P:L-kynurenine catabolic process"/>
    <property type="evidence" value="ECO:0007669"/>
    <property type="project" value="UniProtKB-UniRule"/>
</dbReference>
<dbReference type="PIRSF" id="PIRSF038800">
    <property type="entry name" value="KYNU"/>
    <property type="match status" value="1"/>
</dbReference>
<evidence type="ECO:0000256" key="6">
    <source>
        <dbReference type="PIRNR" id="PIRNR038800"/>
    </source>
</evidence>
<dbReference type="AlphaFoldDB" id="A0AAP2DRQ5"/>
<evidence type="ECO:0000313" key="7">
    <source>
        <dbReference type="EMBL" id="MBT1701270.1"/>
    </source>
</evidence>
<evidence type="ECO:0000256" key="1">
    <source>
        <dbReference type="ARBA" id="ARBA00022642"/>
    </source>
</evidence>
<comment type="similarity">
    <text evidence="4 6">Belongs to the kynureninase family.</text>
</comment>
<feature type="binding site" evidence="4">
    <location>
        <position position="106"/>
    </location>
    <ligand>
        <name>pyridoxal 5'-phosphate</name>
        <dbReference type="ChEBI" id="CHEBI:597326"/>
    </ligand>
</feature>
<dbReference type="RefSeq" id="WP_254169953.1">
    <property type="nucleotide sequence ID" value="NZ_JAHESF010000062.1"/>
</dbReference>
<dbReference type="InterPro" id="IPR010111">
    <property type="entry name" value="Kynureninase"/>
</dbReference>
<keyword evidence="1 4" id="KW-0662">Pyridine nucleotide biosynthesis</keyword>
<proteinExistence type="inferred from homology"/>
<dbReference type="PANTHER" id="PTHR14084:SF0">
    <property type="entry name" value="KYNURENINASE"/>
    <property type="match status" value="1"/>
</dbReference>
<comment type="caution">
    <text evidence="4">Lacks conserved residue(s) required for the propagation of feature annotation.</text>
</comment>
<dbReference type="NCBIfam" id="TIGR01814">
    <property type="entry name" value="kynureninase"/>
    <property type="match status" value="1"/>
</dbReference>
<dbReference type="SUPFAM" id="SSF53383">
    <property type="entry name" value="PLP-dependent transferases"/>
    <property type="match status" value="1"/>
</dbReference>
<evidence type="ECO:0000256" key="2">
    <source>
        <dbReference type="ARBA" id="ARBA00022801"/>
    </source>
</evidence>
<evidence type="ECO:0000313" key="8">
    <source>
        <dbReference type="Proteomes" id="UP001319200"/>
    </source>
</evidence>
<dbReference type="EC" id="3.7.1.3" evidence="4 5"/>
<comment type="pathway">
    <text evidence="4 6">Amino-acid degradation; L-kynurenine degradation; L-alanine and anthranilate from L-kynurenine: step 1/1.</text>
</comment>
<feature type="binding site" evidence="4">
    <location>
        <position position="218"/>
    </location>
    <ligand>
        <name>pyridoxal 5'-phosphate</name>
        <dbReference type="ChEBI" id="CHEBI:597326"/>
    </ligand>
</feature>
<dbReference type="InterPro" id="IPR015422">
    <property type="entry name" value="PyrdxlP-dep_Trfase_small"/>
</dbReference>
<dbReference type="EMBL" id="JAHESF010000062">
    <property type="protein sequence ID" value="MBT1701270.1"/>
    <property type="molecule type" value="Genomic_DNA"/>
</dbReference>
<dbReference type="PANTHER" id="PTHR14084">
    <property type="entry name" value="KYNURENINASE"/>
    <property type="match status" value="1"/>
</dbReference>